<dbReference type="AlphaFoldDB" id="A0AA47EN70"/>
<proteinExistence type="predicted"/>
<gene>
    <name evidence="2" type="ORF">LL038_25520</name>
</gene>
<dbReference type="Proteomes" id="UP001164733">
    <property type="component" value="Plasmid pCF009-c"/>
</dbReference>
<evidence type="ECO:0000313" key="2">
    <source>
        <dbReference type="EMBL" id="WAG63329.1"/>
    </source>
</evidence>
<dbReference type="EMBL" id="CP086242">
    <property type="protein sequence ID" value="WAG63329.1"/>
    <property type="molecule type" value="Genomic_DNA"/>
</dbReference>
<evidence type="ECO:0000256" key="1">
    <source>
        <dbReference type="SAM" id="SignalP"/>
    </source>
</evidence>
<feature type="signal peptide" evidence="1">
    <location>
        <begin position="1"/>
        <end position="31"/>
    </location>
</feature>
<geneLocation type="plasmid" evidence="2 3">
    <name>pCF009-c</name>
</geneLocation>
<organism evidence="2 3">
    <name type="scientific">Clostridium estertheticum</name>
    <dbReference type="NCBI Taxonomy" id="238834"/>
    <lineage>
        <taxon>Bacteria</taxon>
        <taxon>Bacillati</taxon>
        <taxon>Bacillota</taxon>
        <taxon>Clostridia</taxon>
        <taxon>Eubacteriales</taxon>
        <taxon>Clostridiaceae</taxon>
        <taxon>Clostridium</taxon>
    </lineage>
</organism>
<reference evidence="2" key="1">
    <citation type="submission" date="2021-11" db="EMBL/GenBank/DDBJ databases">
        <title>Clostridia strains as spoilage organisms.</title>
        <authorList>
            <person name="Wambui J."/>
            <person name="Stevens M.J.A."/>
            <person name="Stephan R."/>
        </authorList>
    </citation>
    <scope>NUCLEOTIDE SEQUENCE</scope>
    <source>
        <strain evidence="2">CF009</strain>
        <plasmid evidence="2">pCF009-c</plasmid>
    </source>
</reference>
<evidence type="ECO:0000313" key="3">
    <source>
        <dbReference type="Proteomes" id="UP001164733"/>
    </source>
</evidence>
<feature type="chain" id="PRO_5041281981" evidence="1">
    <location>
        <begin position="32"/>
        <end position="221"/>
    </location>
</feature>
<dbReference type="RefSeq" id="WP_216128066.1">
    <property type="nucleotide sequence ID" value="NZ_CP086242.1"/>
</dbReference>
<name>A0AA47EN70_9CLOT</name>
<keyword evidence="2" id="KW-0614">Plasmid</keyword>
<protein>
    <submittedName>
        <fullName evidence="2">Uncharacterized protein</fullName>
    </submittedName>
</protein>
<sequence length="221" mass="23215">MLKNKKKFKSISMLLSAFIIAAPMVPTIASAKGISGTPVKSISISSVQKFAPSDNAIKFTQKMFDSGLIKEFSVDTKGNLVLNNTYDNLKSKYNLDSSSIQILKSMIANGQKGKVSTSTIFDTSAISVSNGNVKFTNSDVNAFLFAAAEIGPSAVFAALDAMATVTGGPVATIVVSVLAVIGLPSLKSLTYSIIQAEANNQGVYIGVSWNGVFPNIVSGTW</sequence>
<keyword evidence="1" id="KW-0732">Signal</keyword>
<accession>A0AA47EN70</accession>